<dbReference type="PANTHER" id="PTHR48435:SF1">
    <property type="entry name" value="POLYPROTEIN"/>
    <property type="match status" value="1"/>
</dbReference>
<feature type="non-terminal residue" evidence="2">
    <location>
        <position position="164"/>
    </location>
</feature>
<organism evidence="2 3">
    <name type="scientific">Trifolium medium</name>
    <dbReference type="NCBI Taxonomy" id="97028"/>
    <lineage>
        <taxon>Eukaryota</taxon>
        <taxon>Viridiplantae</taxon>
        <taxon>Streptophyta</taxon>
        <taxon>Embryophyta</taxon>
        <taxon>Tracheophyta</taxon>
        <taxon>Spermatophyta</taxon>
        <taxon>Magnoliopsida</taxon>
        <taxon>eudicotyledons</taxon>
        <taxon>Gunneridae</taxon>
        <taxon>Pentapetalae</taxon>
        <taxon>rosids</taxon>
        <taxon>fabids</taxon>
        <taxon>Fabales</taxon>
        <taxon>Fabaceae</taxon>
        <taxon>Papilionoideae</taxon>
        <taxon>50 kb inversion clade</taxon>
        <taxon>NPAAA clade</taxon>
        <taxon>Hologalegina</taxon>
        <taxon>IRL clade</taxon>
        <taxon>Trifolieae</taxon>
        <taxon>Trifolium</taxon>
    </lineage>
</organism>
<accession>A0A392QVV8</accession>
<evidence type="ECO:0000256" key="1">
    <source>
        <dbReference type="SAM" id="MobiDB-lite"/>
    </source>
</evidence>
<comment type="caution">
    <text evidence="2">The sequence shown here is derived from an EMBL/GenBank/DDBJ whole genome shotgun (WGS) entry which is preliminary data.</text>
</comment>
<feature type="non-terminal residue" evidence="2">
    <location>
        <position position="1"/>
    </location>
</feature>
<sequence>CDCWMQEDEDYTIKPQKKKKNRGCKPSPPPQRKPDPDNGPWVGIHKKAPPLPIYEEALRILREENLIPPDDPDLVTWSPSDHFRRTPEPIPCFMYSPLSSQYDQQFPSLERKIDPISHRASKPFVQPNEVLPDGKFKPLSQAEEVLNWQSENMIAQNDSLQGLN</sequence>
<keyword evidence="3" id="KW-1185">Reference proteome</keyword>
<proteinExistence type="predicted"/>
<reference evidence="2 3" key="1">
    <citation type="journal article" date="2018" name="Front. Plant Sci.">
        <title>Red Clover (Trifolium pratense) and Zigzag Clover (T. medium) - A Picture of Genomic Similarities and Differences.</title>
        <authorList>
            <person name="Dluhosova J."/>
            <person name="Istvanek J."/>
            <person name="Nedelnik J."/>
            <person name="Repkova J."/>
        </authorList>
    </citation>
    <scope>NUCLEOTIDE SEQUENCE [LARGE SCALE GENOMIC DNA]</scope>
    <source>
        <strain evidence="3">cv. 10/8</strain>
        <tissue evidence="2">Leaf</tissue>
    </source>
</reference>
<dbReference type="Proteomes" id="UP000265520">
    <property type="component" value="Unassembled WGS sequence"/>
</dbReference>
<protein>
    <submittedName>
        <fullName evidence="2">Polyprotein-like</fullName>
    </submittedName>
</protein>
<name>A0A392QVV8_9FABA</name>
<feature type="region of interest" description="Disordered" evidence="1">
    <location>
        <begin position="14"/>
        <end position="47"/>
    </location>
</feature>
<dbReference type="PANTHER" id="PTHR48435">
    <property type="entry name" value="POLYPROTEIN"/>
    <property type="match status" value="1"/>
</dbReference>
<dbReference type="EMBL" id="LXQA010163921">
    <property type="protein sequence ID" value="MCI28167.1"/>
    <property type="molecule type" value="Genomic_DNA"/>
</dbReference>
<evidence type="ECO:0000313" key="3">
    <source>
        <dbReference type="Proteomes" id="UP000265520"/>
    </source>
</evidence>
<evidence type="ECO:0000313" key="2">
    <source>
        <dbReference type="EMBL" id="MCI28167.1"/>
    </source>
</evidence>
<dbReference type="AlphaFoldDB" id="A0A392QVV8"/>
<dbReference type="InterPro" id="IPR053098">
    <property type="entry name" value="Petuviruses_polyprotein"/>
</dbReference>